<keyword evidence="2" id="KW-1133">Transmembrane helix</keyword>
<sequence>MVSCAQYCMFISAPGCIFMTYLGFMIAIGSETVYVVPHSRIEGAFALFITAVLYAIFFAISYNSEYSQVQRQQNVDEWINSQEIREAELEMQDIPKQPKSNLQESAEQLPQ</sequence>
<organism evidence="3 4">
    <name type="scientific">Paramecium octaurelia</name>
    <dbReference type="NCBI Taxonomy" id="43137"/>
    <lineage>
        <taxon>Eukaryota</taxon>
        <taxon>Sar</taxon>
        <taxon>Alveolata</taxon>
        <taxon>Ciliophora</taxon>
        <taxon>Intramacronucleata</taxon>
        <taxon>Oligohymenophorea</taxon>
        <taxon>Peniculida</taxon>
        <taxon>Parameciidae</taxon>
        <taxon>Paramecium</taxon>
    </lineage>
</organism>
<feature type="transmembrane region" description="Helical" evidence="2">
    <location>
        <begin position="41"/>
        <end position="62"/>
    </location>
</feature>
<reference evidence="3" key="1">
    <citation type="submission" date="2021-01" db="EMBL/GenBank/DDBJ databases">
        <authorList>
            <consortium name="Genoscope - CEA"/>
            <person name="William W."/>
        </authorList>
    </citation>
    <scope>NUCLEOTIDE SEQUENCE</scope>
</reference>
<feature type="compositionally biased region" description="Polar residues" evidence="1">
    <location>
        <begin position="98"/>
        <end position="111"/>
    </location>
</feature>
<evidence type="ECO:0000256" key="1">
    <source>
        <dbReference type="SAM" id="MobiDB-lite"/>
    </source>
</evidence>
<accession>A0A8S1XKK7</accession>
<feature type="region of interest" description="Disordered" evidence="1">
    <location>
        <begin position="92"/>
        <end position="111"/>
    </location>
</feature>
<evidence type="ECO:0000313" key="3">
    <source>
        <dbReference type="EMBL" id="CAD8201673.1"/>
    </source>
</evidence>
<keyword evidence="2" id="KW-0472">Membrane</keyword>
<keyword evidence="4" id="KW-1185">Reference proteome</keyword>
<feature type="transmembrane region" description="Helical" evidence="2">
    <location>
        <begin position="7"/>
        <end position="29"/>
    </location>
</feature>
<dbReference type="OMA" id="TGSELMY"/>
<dbReference type="Proteomes" id="UP000683925">
    <property type="component" value="Unassembled WGS sequence"/>
</dbReference>
<evidence type="ECO:0000313" key="4">
    <source>
        <dbReference type="Proteomes" id="UP000683925"/>
    </source>
</evidence>
<gene>
    <name evidence="3" type="ORF">POCTA_138.1.T1250077</name>
</gene>
<comment type="caution">
    <text evidence="3">The sequence shown here is derived from an EMBL/GenBank/DDBJ whole genome shotgun (WGS) entry which is preliminary data.</text>
</comment>
<protein>
    <submittedName>
        <fullName evidence="3">Uncharacterized protein</fullName>
    </submittedName>
</protein>
<proteinExistence type="predicted"/>
<evidence type="ECO:0000256" key="2">
    <source>
        <dbReference type="SAM" id="Phobius"/>
    </source>
</evidence>
<dbReference type="AlphaFoldDB" id="A0A8S1XKK7"/>
<keyword evidence="2" id="KW-0812">Transmembrane</keyword>
<dbReference type="OrthoDB" id="289008at2759"/>
<name>A0A8S1XKK7_PAROT</name>
<dbReference type="EMBL" id="CAJJDP010000125">
    <property type="protein sequence ID" value="CAD8201673.1"/>
    <property type="molecule type" value="Genomic_DNA"/>
</dbReference>